<evidence type="ECO:0000256" key="1">
    <source>
        <dbReference type="ARBA" id="ARBA00004141"/>
    </source>
</evidence>
<evidence type="ECO:0000256" key="4">
    <source>
        <dbReference type="ARBA" id="ARBA00023136"/>
    </source>
</evidence>
<protein>
    <recommendedName>
        <fullName evidence="7">Rhodopsin domain-containing protein</fullName>
    </recommendedName>
</protein>
<keyword evidence="3 6" id="KW-1133">Transmembrane helix</keyword>
<feature type="transmembrane region" description="Helical" evidence="6">
    <location>
        <begin position="129"/>
        <end position="149"/>
    </location>
</feature>
<dbReference type="InterPro" id="IPR052337">
    <property type="entry name" value="SAT4-like"/>
</dbReference>
<name>A0ABQ8FUK6_9PEZI</name>
<reference evidence="8 9" key="1">
    <citation type="journal article" date="2021" name="Nat. Commun.">
        <title>Genetic determinants of endophytism in the Arabidopsis root mycobiome.</title>
        <authorList>
            <person name="Mesny F."/>
            <person name="Miyauchi S."/>
            <person name="Thiergart T."/>
            <person name="Pickel B."/>
            <person name="Atanasova L."/>
            <person name="Karlsson M."/>
            <person name="Huettel B."/>
            <person name="Barry K.W."/>
            <person name="Haridas S."/>
            <person name="Chen C."/>
            <person name="Bauer D."/>
            <person name="Andreopoulos W."/>
            <person name="Pangilinan J."/>
            <person name="LaButti K."/>
            <person name="Riley R."/>
            <person name="Lipzen A."/>
            <person name="Clum A."/>
            <person name="Drula E."/>
            <person name="Henrissat B."/>
            <person name="Kohler A."/>
            <person name="Grigoriev I.V."/>
            <person name="Martin F.M."/>
            <person name="Hacquard S."/>
        </authorList>
    </citation>
    <scope>NUCLEOTIDE SEQUENCE [LARGE SCALE GENOMIC DNA]</scope>
    <source>
        <strain evidence="8 9">MPI-SDFR-AT-0080</strain>
    </source>
</reference>
<sequence length="319" mass="35553">MANAVPPGPDDSIALQTLVPCGILQAIAVTLFVARMYTRLRPVRNLWWDDYIISVAIATSVPAYSLQITACKHGLGRHTYYVSSEDLSTTMHHLFGLYCLNLVGVGLVRISVACSLLRFLPSKDWQRTLFVLIAIQVLSIIVAMIMQFIECRPVRAMWEVVPDNECWTPAQMQAWGYAYSAFMLTQDIILSLIPITFIRKLRRPLPERIVIACVMALGLVASAAVVIKIVYMRHFDITGDALRILVQVIKWGKIEELLGISAACIPPLKSLVERLLKRLGLPGFGSYTVSSLDCHICSQYGSDGFHELNHVECSPRPVP</sequence>
<accession>A0ABQ8FUK6</accession>
<evidence type="ECO:0000256" key="6">
    <source>
        <dbReference type="SAM" id="Phobius"/>
    </source>
</evidence>
<comment type="caution">
    <text evidence="8">The sequence shown here is derived from an EMBL/GenBank/DDBJ whole genome shotgun (WGS) entry which is preliminary data.</text>
</comment>
<comment type="similarity">
    <text evidence="5">Belongs to the SAT4 family.</text>
</comment>
<feature type="transmembrane region" description="Helical" evidence="6">
    <location>
        <begin position="95"/>
        <end position="117"/>
    </location>
</feature>
<feature type="domain" description="Rhodopsin" evidence="7">
    <location>
        <begin position="34"/>
        <end position="274"/>
    </location>
</feature>
<evidence type="ECO:0000256" key="2">
    <source>
        <dbReference type="ARBA" id="ARBA00022692"/>
    </source>
</evidence>
<dbReference type="EMBL" id="JAGTJR010000051">
    <property type="protein sequence ID" value="KAH7028271.1"/>
    <property type="molecule type" value="Genomic_DNA"/>
</dbReference>
<dbReference type="Pfam" id="PF20684">
    <property type="entry name" value="Fung_rhodopsin"/>
    <property type="match status" value="1"/>
</dbReference>
<feature type="transmembrane region" description="Helical" evidence="6">
    <location>
        <begin position="177"/>
        <end position="197"/>
    </location>
</feature>
<dbReference type="InterPro" id="IPR049326">
    <property type="entry name" value="Rhodopsin_dom_fungi"/>
</dbReference>
<dbReference type="Proteomes" id="UP000774617">
    <property type="component" value="Unassembled WGS sequence"/>
</dbReference>
<keyword evidence="2 6" id="KW-0812">Transmembrane</keyword>
<keyword evidence="9" id="KW-1185">Reference proteome</keyword>
<evidence type="ECO:0000259" key="7">
    <source>
        <dbReference type="Pfam" id="PF20684"/>
    </source>
</evidence>
<dbReference type="PANTHER" id="PTHR33048:SF129">
    <property type="entry name" value="INTEGRAL MEMBRANE PROTEIN-RELATED"/>
    <property type="match status" value="1"/>
</dbReference>
<evidence type="ECO:0000313" key="8">
    <source>
        <dbReference type="EMBL" id="KAH7028271.1"/>
    </source>
</evidence>
<organism evidence="8 9">
    <name type="scientific">Macrophomina phaseolina</name>
    <dbReference type="NCBI Taxonomy" id="35725"/>
    <lineage>
        <taxon>Eukaryota</taxon>
        <taxon>Fungi</taxon>
        <taxon>Dikarya</taxon>
        <taxon>Ascomycota</taxon>
        <taxon>Pezizomycotina</taxon>
        <taxon>Dothideomycetes</taxon>
        <taxon>Dothideomycetes incertae sedis</taxon>
        <taxon>Botryosphaeriales</taxon>
        <taxon>Botryosphaeriaceae</taxon>
        <taxon>Macrophomina</taxon>
    </lineage>
</organism>
<evidence type="ECO:0000256" key="3">
    <source>
        <dbReference type="ARBA" id="ARBA00022989"/>
    </source>
</evidence>
<dbReference type="PANTHER" id="PTHR33048">
    <property type="entry name" value="PTH11-LIKE INTEGRAL MEMBRANE PROTEIN (AFU_ORTHOLOGUE AFUA_5G11245)"/>
    <property type="match status" value="1"/>
</dbReference>
<keyword evidence="4 6" id="KW-0472">Membrane</keyword>
<feature type="transmembrane region" description="Helical" evidence="6">
    <location>
        <begin position="13"/>
        <end position="34"/>
    </location>
</feature>
<comment type="subcellular location">
    <subcellularLocation>
        <location evidence="1">Membrane</location>
        <topology evidence="1">Multi-pass membrane protein</topology>
    </subcellularLocation>
</comment>
<gene>
    <name evidence="8" type="ORF">B0J12DRAFT_704697</name>
</gene>
<proteinExistence type="inferred from homology"/>
<evidence type="ECO:0000313" key="9">
    <source>
        <dbReference type="Proteomes" id="UP000774617"/>
    </source>
</evidence>
<feature type="transmembrane region" description="Helical" evidence="6">
    <location>
        <begin position="209"/>
        <end position="231"/>
    </location>
</feature>
<evidence type="ECO:0000256" key="5">
    <source>
        <dbReference type="ARBA" id="ARBA00038359"/>
    </source>
</evidence>